<feature type="domain" description="Putative restriction endonuclease" evidence="1">
    <location>
        <begin position="2"/>
        <end position="74"/>
    </location>
</feature>
<sequence>MIAEIVSPTNGPYDRIKKFNLYMRFGVKEYWLVHPKFKTVEVNVLNEEELYEQSGIYKGPDVVFSQSFPDLAVDLKDVFA</sequence>
<dbReference type="Proteomes" id="UP000836597">
    <property type="component" value="Chromosome"/>
</dbReference>
<dbReference type="AlphaFoldDB" id="A0A8S0X450"/>
<dbReference type="KEGG" id="aacx:DEACI_1223"/>
<keyword evidence="2" id="KW-0378">Hydrolase</keyword>
<evidence type="ECO:0000313" key="4">
    <source>
        <dbReference type="Proteomes" id="UP001071230"/>
    </source>
</evidence>
<dbReference type="InterPro" id="IPR012296">
    <property type="entry name" value="Nuclease_put_TT1808"/>
</dbReference>
<name>A0A8S0X450_9FIRM</name>
<organism evidence="2">
    <name type="scientific">Acididesulfobacillus acetoxydans</name>
    <dbReference type="NCBI Taxonomy" id="1561005"/>
    <lineage>
        <taxon>Bacteria</taxon>
        <taxon>Bacillati</taxon>
        <taxon>Bacillota</taxon>
        <taxon>Clostridia</taxon>
        <taxon>Eubacteriales</taxon>
        <taxon>Peptococcaceae</taxon>
        <taxon>Acididesulfobacillus</taxon>
    </lineage>
</organism>
<dbReference type="SUPFAM" id="SSF52980">
    <property type="entry name" value="Restriction endonuclease-like"/>
    <property type="match status" value="1"/>
</dbReference>
<dbReference type="EMBL" id="CDGJ01000032">
    <property type="protein sequence ID" value="CEJ06704.1"/>
    <property type="molecule type" value="Genomic_DNA"/>
</dbReference>
<evidence type="ECO:0000313" key="2">
    <source>
        <dbReference type="EMBL" id="CAA7600570.1"/>
    </source>
</evidence>
<keyword evidence="2" id="KW-0540">Nuclease</keyword>
<dbReference type="EMBL" id="LR746496">
    <property type="protein sequence ID" value="CAA7600570.1"/>
    <property type="molecule type" value="Genomic_DNA"/>
</dbReference>
<keyword evidence="2" id="KW-0255">Endonuclease</keyword>
<accession>A0A8S0X450</accession>
<reference evidence="2" key="2">
    <citation type="submission" date="2020-01" db="EMBL/GenBank/DDBJ databases">
        <authorList>
            <person name="Hornung B."/>
        </authorList>
    </citation>
    <scope>NUCLEOTIDE SEQUENCE</scope>
    <source>
        <strain evidence="2">PacBioINE</strain>
    </source>
</reference>
<evidence type="ECO:0000259" key="1">
    <source>
        <dbReference type="Pfam" id="PF05685"/>
    </source>
</evidence>
<dbReference type="Proteomes" id="UP001071230">
    <property type="component" value="Unassembled WGS sequence"/>
</dbReference>
<dbReference type="GO" id="GO:0004519">
    <property type="term" value="F:endonuclease activity"/>
    <property type="evidence" value="ECO:0007669"/>
    <property type="project" value="UniProtKB-KW"/>
</dbReference>
<proteinExistence type="predicted"/>
<reference evidence="3" key="1">
    <citation type="submission" date="2014-11" db="EMBL/GenBank/DDBJ databases">
        <authorList>
            <person name="Hornung B.V."/>
        </authorList>
    </citation>
    <scope>NUCLEOTIDE SEQUENCE</scope>
    <source>
        <strain evidence="3">INE</strain>
    </source>
</reference>
<protein>
    <submittedName>
        <fullName evidence="2">Restriction endonuclease type II-like</fullName>
    </submittedName>
</protein>
<dbReference type="Pfam" id="PF05685">
    <property type="entry name" value="Uma2"/>
    <property type="match status" value="1"/>
</dbReference>
<dbReference type="Gene3D" id="3.90.1570.10">
    <property type="entry name" value="tt1808, chain A"/>
    <property type="match status" value="1"/>
</dbReference>
<dbReference type="InterPro" id="IPR011335">
    <property type="entry name" value="Restrct_endonuc-II-like"/>
</dbReference>
<dbReference type="InterPro" id="IPR008538">
    <property type="entry name" value="Uma2"/>
</dbReference>
<evidence type="ECO:0000313" key="3">
    <source>
        <dbReference type="EMBL" id="CEJ06704.1"/>
    </source>
</evidence>
<dbReference type="CDD" id="cd06260">
    <property type="entry name" value="DUF820-like"/>
    <property type="match status" value="1"/>
</dbReference>
<keyword evidence="4" id="KW-1185">Reference proteome</keyword>
<gene>
    <name evidence="3" type="ORF">DEACI_1154</name>
    <name evidence="2" type="ORF">DEACI_1223</name>
</gene>